<comment type="caution">
    <text evidence="1">The sequence shown here is derived from an EMBL/GenBank/DDBJ whole genome shotgun (WGS) entry which is preliminary data.</text>
</comment>
<dbReference type="EMBL" id="JARBHB010000003">
    <property type="protein sequence ID" value="KAJ8888061.1"/>
    <property type="molecule type" value="Genomic_DNA"/>
</dbReference>
<reference evidence="1 2" key="1">
    <citation type="submission" date="2023-02" db="EMBL/GenBank/DDBJ databases">
        <title>LHISI_Scaffold_Assembly.</title>
        <authorList>
            <person name="Stuart O.P."/>
            <person name="Cleave R."/>
            <person name="Magrath M.J.L."/>
            <person name="Mikheyev A.S."/>
        </authorList>
    </citation>
    <scope>NUCLEOTIDE SEQUENCE [LARGE SCALE GENOMIC DNA]</scope>
    <source>
        <strain evidence="1">Daus_M_001</strain>
        <tissue evidence="1">Leg muscle</tissue>
    </source>
</reference>
<sequence>MEPTAKIVKIQDGGDRSALKPLSAVPRLGDLGLFESLRGSERRRMPRLENKHIGAFSWRSTETTEHSGGAHTAPRLNVHIVAAAAFVVVFSTQKSKANRLLRDIKCQENNINFACMATEDLELALKIIEPIAEKKDMHGKKLLKTLKEVEFSARVGRNGRKARHDTGAMAQWEEFFHYNIWVLVDANYTLLYVEVGFSGRISDGGVLKEKKTQLYQGNYKIDNLSARRVVENTLGAMCLVFRFLITPILLKQSSLLSLVVTEVYVHSCLRGHLIENKIDNLPQVYSRITQNTMPCNLLETHLDEQVTQQNIYVNI</sequence>
<gene>
    <name evidence="1" type="ORF">PR048_007547</name>
</gene>
<keyword evidence="2" id="KW-1185">Reference proteome</keyword>
<name>A0ABQ9HUJ0_9NEOP</name>
<accession>A0ABQ9HUJ0</accession>
<protein>
    <submittedName>
        <fullName evidence="1">Uncharacterized protein</fullName>
    </submittedName>
</protein>
<evidence type="ECO:0000313" key="2">
    <source>
        <dbReference type="Proteomes" id="UP001159363"/>
    </source>
</evidence>
<evidence type="ECO:0000313" key="1">
    <source>
        <dbReference type="EMBL" id="KAJ8888061.1"/>
    </source>
</evidence>
<proteinExistence type="predicted"/>
<organism evidence="1 2">
    <name type="scientific">Dryococelus australis</name>
    <dbReference type="NCBI Taxonomy" id="614101"/>
    <lineage>
        <taxon>Eukaryota</taxon>
        <taxon>Metazoa</taxon>
        <taxon>Ecdysozoa</taxon>
        <taxon>Arthropoda</taxon>
        <taxon>Hexapoda</taxon>
        <taxon>Insecta</taxon>
        <taxon>Pterygota</taxon>
        <taxon>Neoptera</taxon>
        <taxon>Polyneoptera</taxon>
        <taxon>Phasmatodea</taxon>
        <taxon>Verophasmatodea</taxon>
        <taxon>Anareolatae</taxon>
        <taxon>Phasmatidae</taxon>
        <taxon>Eurycanthinae</taxon>
        <taxon>Dryococelus</taxon>
    </lineage>
</organism>
<dbReference type="Proteomes" id="UP001159363">
    <property type="component" value="Chromosome 3"/>
</dbReference>